<organism evidence="1 2">
    <name type="scientific">Frankliniella fusca</name>
    <dbReference type="NCBI Taxonomy" id="407009"/>
    <lineage>
        <taxon>Eukaryota</taxon>
        <taxon>Metazoa</taxon>
        <taxon>Ecdysozoa</taxon>
        <taxon>Arthropoda</taxon>
        <taxon>Hexapoda</taxon>
        <taxon>Insecta</taxon>
        <taxon>Pterygota</taxon>
        <taxon>Neoptera</taxon>
        <taxon>Paraneoptera</taxon>
        <taxon>Thysanoptera</taxon>
        <taxon>Terebrantia</taxon>
        <taxon>Thripoidea</taxon>
        <taxon>Thripidae</taxon>
        <taxon>Frankliniella</taxon>
    </lineage>
</organism>
<proteinExistence type="predicted"/>
<dbReference type="Proteomes" id="UP001219518">
    <property type="component" value="Unassembled WGS sequence"/>
</dbReference>
<dbReference type="GO" id="GO:0005524">
    <property type="term" value="F:ATP binding"/>
    <property type="evidence" value="ECO:0007669"/>
    <property type="project" value="InterPro"/>
</dbReference>
<evidence type="ECO:0000313" key="2">
    <source>
        <dbReference type="Proteomes" id="UP001219518"/>
    </source>
</evidence>
<evidence type="ECO:0000313" key="1">
    <source>
        <dbReference type="EMBL" id="KAK3928656.1"/>
    </source>
</evidence>
<dbReference type="PANTHER" id="PTHR11630:SF75">
    <property type="entry name" value="MINICHROMOSOME MAINTENANCE DOMAIN-CONTAINING PROTEIN 2"/>
    <property type="match status" value="1"/>
</dbReference>
<dbReference type="GO" id="GO:0005634">
    <property type="term" value="C:nucleus"/>
    <property type="evidence" value="ECO:0007669"/>
    <property type="project" value="TreeGrafter"/>
</dbReference>
<dbReference type="Gene3D" id="3.40.50.300">
    <property type="entry name" value="P-loop containing nucleotide triphosphate hydrolases"/>
    <property type="match status" value="1"/>
</dbReference>
<reference evidence="1" key="2">
    <citation type="journal article" date="2023" name="BMC Genomics">
        <title>Pest status, molecular evolution, and epigenetic factors derived from the genome assembly of Frankliniella fusca, a thysanopteran phytovirus vector.</title>
        <authorList>
            <person name="Catto M.A."/>
            <person name="Labadie P.E."/>
            <person name="Jacobson A.L."/>
            <person name="Kennedy G.G."/>
            <person name="Srinivasan R."/>
            <person name="Hunt B.G."/>
        </authorList>
    </citation>
    <scope>NUCLEOTIDE SEQUENCE</scope>
    <source>
        <strain evidence="1">PL_HMW_Pooled</strain>
    </source>
</reference>
<dbReference type="GO" id="GO:0003677">
    <property type="term" value="F:DNA binding"/>
    <property type="evidence" value="ECO:0007669"/>
    <property type="project" value="InterPro"/>
</dbReference>
<name>A0AAE1LQA7_9NEOP</name>
<dbReference type="EMBL" id="JAHWGI010001343">
    <property type="protein sequence ID" value="KAK3928656.1"/>
    <property type="molecule type" value="Genomic_DNA"/>
</dbReference>
<dbReference type="AlphaFoldDB" id="A0AAE1LQA7"/>
<comment type="caution">
    <text evidence="1">The sequence shown here is derived from an EMBL/GenBank/DDBJ whole genome shotgun (WGS) entry which is preliminary data.</text>
</comment>
<keyword evidence="2" id="KW-1185">Reference proteome</keyword>
<protein>
    <submittedName>
        <fullName evidence="1">Minichromosome maintenance domain-containing protein 2</fullName>
    </submittedName>
</protein>
<accession>A0AAE1LQA7</accession>
<dbReference type="InterPro" id="IPR031327">
    <property type="entry name" value="MCM"/>
</dbReference>
<dbReference type="GO" id="GO:0017116">
    <property type="term" value="F:single-stranded DNA helicase activity"/>
    <property type="evidence" value="ECO:0007669"/>
    <property type="project" value="TreeGrafter"/>
</dbReference>
<gene>
    <name evidence="1" type="ORF">KUF71_016880</name>
</gene>
<sequence>MGILLSLASQGLEHPPAALLAVGRDPAGQVLLGRGARLADRGLCVSSAADLARLQAAPALPRHSAGAPAAASAWLNAGPLVMARGGVCLIGCWDKWSRSAAASAAGITAALESGKVVLECRDLLGTQLPSAGPSVPLQCAVWAYWSPASSARASDLRTLRTLLNTFGVPVLADVGSDEEVEDICDHLLSKATGEQILPNVVLDKDMKEFLTLVNAQPVTLTDEASRLIQDYFVASRRVRPNCLPVTAISTIAAMAEALARISLRVEATWADVVLVVWMYEVALTNLFGSCLVSPLPDICGVPFEAEYLSYQMDCRLNSIKVWLENFVKSILLSSLLVDIEDN</sequence>
<dbReference type="GO" id="GO:0000727">
    <property type="term" value="P:double-strand break repair via break-induced replication"/>
    <property type="evidence" value="ECO:0007669"/>
    <property type="project" value="TreeGrafter"/>
</dbReference>
<reference evidence="1" key="1">
    <citation type="submission" date="2021-07" db="EMBL/GenBank/DDBJ databases">
        <authorList>
            <person name="Catto M.A."/>
            <person name="Jacobson A."/>
            <person name="Kennedy G."/>
            <person name="Labadie P."/>
            <person name="Hunt B.G."/>
            <person name="Srinivasan R."/>
        </authorList>
    </citation>
    <scope>NUCLEOTIDE SEQUENCE</scope>
    <source>
        <strain evidence="1">PL_HMW_Pooled</strain>
        <tissue evidence="1">Head</tissue>
    </source>
</reference>
<dbReference type="PANTHER" id="PTHR11630">
    <property type="entry name" value="DNA REPLICATION LICENSING FACTOR MCM FAMILY MEMBER"/>
    <property type="match status" value="1"/>
</dbReference>
<dbReference type="InterPro" id="IPR027417">
    <property type="entry name" value="P-loop_NTPase"/>
</dbReference>